<evidence type="ECO:0000259" key="2">
    <source>
        <dbReference type="Pfam" id="PF01408"/>
    </source>
</evidence>
<feature type="domain" description="Gfo/Idh/MocA-like oxidoreductase C-terminal" evidence="3">
    <location>
        <begin position="143"/>
        <end position="347"/>
    </location>
</feature>
<dbReference type="Proteomes" id="UP000248021">
    <property type="component" value="Unassembled WGS sequence"/>
</dbReference>
<evidence type="ECO:0000313" key="4">
    <source>
        <dbReference type="EMBL" id="PXW55291.1"/>
    </source>
</evidence>
<dbReference type="InterPro" id="IPR050463">
    <property type="entry name" value="Gfo/Idh/MocA_oxidrdct_glycsds"/>
</dbReference>
<accession>A0A2V3TZH4</accession>
<name>A0A2V3TZH4_9HYPH</name>
<dbReference type="GO" id="GO:0016491">
    <property type="term" value="F:oxidoreductase activity"/>
    <property type="evidence" value="ECO:0007669"/>
    <property type="project" value="UniProtKB-KW"/>
</dbReference>
<reference evidence="4 5" key="1">
    <citation type="submission" date="2018-05" db="EMBL/GenBank/DDBJ databases">
        <title>Genomic Encyclopedia of Type Strains, Phase IV (KMG-IV): sequencing the most valuable type-strain genomes for metagenomic binning, comparative biology and taxonomic classification.</title>
        <authorList>
            <person name="Goeker M."/>
        </authorList>
    </citation>
    <scope>NUCLEOTIDE SEQUENCE [LARGE SCALE GENOMIC DNA]</scope>
    <source>
        <strain evidence="4 5">DSM 6462</strain>
    </source>
</reference>
<feature type="domain" description="Gfo/Idh/MocA-like oxidoreductase N-terminal" evidence="2">
    <location>
        <begin position="4"/>
        <end position="128"/>
    </location>
</feature>
<dbReference type="Pfam" id="PF01408">
    <property type="entry name" value="GFO_IDH_MocA"/>
    <property type="match status" value="1"/>
</dbReference>
<dbReference type="GO" id="GO:0000166">
    <property type="term" value="F:nucleotide binding"/>
    <property type="evidence" value="ECO:0007669"/>
    <property type="project" value="InterPro"/>
</dbReference>
<dbReference type="OrthoDB" id="9792935at2"/>
<dbReference type="SUPFAM" id="SSF55347">
    <property type="entry name" value="Glyceraldehyde-3-phosphate dehydrogenase-like, C-terminal domain"/>
    <property type="match status" value="1"/>
</dbReference>
<gene>
    <name evidence="4" type="ORF">C7450_110230</name>
</gene>
<comment type="caution">
    <text evidence="4">The sequence shown here is derived from an EMBL/GenBank/DDBJ whole genome shotgun (WGS) entry which is preliminary data.</text>
</comment>
<evidence type="ECO:0000313" key="5">
    <source>
        <dbReference type="Proteomes" id="UP000248021"/>
    </source>
</evidence>
<dbReference type="EMBL" id="QJJK01000010">
    <property type="protein sequence ID" value="PXW55291.1"/>
    <property type="molecule type" value="Genomic_DNA"/>
</dbReference>
<dbReference type="AlphaFoldDB" id="A0A2V3TZH4"/>
<protein>
    <submittedName>
        <fullName evidence="4">Putative dehydrogenase</fullName>
    </submittedName>
</protein>
<proteinExistence type="predicted"/>
<organism evidence="4 5">
    <name type="scientific">Chelatococcus asaccharovorans</name>
    <dbReference type="NCBI Taxonomy" id="28210"/>
    <lineage>
        <taxon>Bacteria</taxon>
        <taxon>Pseudomonadati</taxon>
        <taxon>Pseudomonadota</taxon>
        <taxon>Alphaproteobacteria</taxon>
        <taxon>Hyphomicrobiales</taxon>
        <taxon>Chelatococcaceae</taxon>
        <taxon>Chelatococcus</taxon>
    </lineage>
</organism>
<evidence type="ECO:0000256" key="1">
    <source>
        <dbReference type="ARBA" id="ARBA00023002"/>
    </source>
</evidence>
<dbReference type="InterPro" id="IPR004104">
    <property type="entry name" value="Gfo/Idh/MocA-like_OxRdtase_C"/>
</dbReference>
<keyword evidence="5" id="KW-1185">Reference proteome</keyword>
<dbReference type="InterPro" id="IPR036291">
    <property type="entry name" value="NAD(P)-bd_dom_sf"/>
</dbReference>
<dbReference type="PANTHER" id="PTHR43818:SF11">
    <property type="entry name" value="BCDNA.GH03377"/>
    <property type="match status" value="1"/>
</dbReference>
<dbReference type="Gene3D" id="3.40.50.720">
    <property type="entry name" value="NAD(P)-binding Rossmann-like Domain"/>
    <property type="match status" value="1"/>
</dbReference>
<sequence>MTKKVIHVGVGLFGSRWCSTWLEPNIADGTVEVIAVVDIDPKAVEFGRKVLRLPPERAYTDPRAAFANHAGEADFCTVVVPPNHHEAIVDLAIEFGIDILSEKPIADTMEGSARIARKVKAAGRKMAVTMSHRFDQDKTTLRQIVRSGQIGRVNNISCRYFADMREHMGWGALFRHTMQDPLMIEGAVHHLDLVADLAGARCETLTASTWKPDWAEYAGDTDGIVMMTFANGVRGVYEGSSSAAVGLNDWTKEYIRVDGELGTAILNSREIEVFTRSALKRQRCREGQGQKIQLITQNKWLNTWLIEKFCAWLDGGPEMETNVADNLQAAALIFAGIESARRGQTIHVQDYIRSFG</sequence>
<dbReference type="PANTHER" id="PTHR43818">
    <property type="entry name" value="BCDNA.GH03377"/>
    <property type="match status" value="1"/>
</dbReference>
<dbReference type="Pfam" id="PF02894">
    <property type="entry name" value="GFO_IDH_MocA_C"/>
    <property type="match status" value="1"/>
</dbReference>
<dbReference type="Gene3D" id="3.30.360.10">
    <property type="entry name" value="Dihydrodipicolinate Reductase, domain 2"/>
    <property type="match status" value="1"/>
</dbReference>
<evidence type="ECO:0000259" key="3">
    <source>
        <dbReference type="Pfam" id="PF02894"/>
    </source>
</evidence>
<dbReference type="SUPFAM" id="SSF51735">
    <property type="entry name" value="NAD(P)-binding Rossmann-fold domains"/>
    <property type="match status" value="1"/>
</dbReference>
<dbReference type="InterPro" id="IPR000683">
    <property type="entry name" value="Gfo/Idh/MocA-like_OxRdtase_N"/>
</dbReference>
<dbReference type="RefSeq" id="WP_110376879.1">
    <property type="nucleotide sequence ID" value="NZ_JAHBRY010000003.1"/>
</dbReference>
<keyword evidence="1" id="KW-0560">Oxidoreductase</keyword>